<keyword evidence="1" id="KW-1133">Transmembrane helix</keyword>
<dbReference type="Proteomes" id="UP000271241">
    <property type="component" value="Unassembled WGS sequence"/>
</dbReference>
<evidence type="ECO:0000313" key="3">
    <source>
        <dbReference type="Proteomes" id="UP000271241"/>
    </source>
</evidence>
<dbReference type="OrthoDB" id="1725934at2759"/>
<name>A0A4P9XMA5_9FUNG</name>
<keyword evidence="1" id="KW-0472">Membrane</keyword>
<evidence type="ECO:0000313" key="2">
    <source>
        <dbReference type="EMBL" id="RKP06380.1"/>
    </source>
</evidence>
<feature type="non-terminal residue" evidence="2">
    <location>
        <position position="144"/>
    </location>
</feature>
<dbReference type="EMBL" id="KZ992894">
    <property type="protein sequence ID" value="RKP06380.1"/>
    <property type="molecule type" value="Genomic_DNA"/>
</dbReference>
<accession>A0A4P9XMA5</accession>
<feature type="transmembrane region" description="Helical" evidence="1">
    <location>
        <begin position="46"/>
        <end position="65"/>
    </location>
</feature>
<reference evidence="3" key="1">
    <citation type="journal article" date="2018" name="Nat. Microbiol.">
        <title>Leveraging single-cell genomics to expand the fungal tree of life.</title>
        <authorList>
            <person name="Ahrendt S.R."/>
            <person name="Quandt C.A."/>
            <person name="Ciobanu D."/>
            <person name="Clum A."/>
            <person name="Salamov A."/>
            <person name="Andreopoulos B."/>
            <person name="Cheng J.F."/>
            <person name="Woyke T."/>
            <person name="Pelin A."/>
            <person name="Henrissat B."/>
            <person name="Reynolds N.K."/>
            <person name="Benny G.L."/>
            <person name="Smith M.E."/>
            <person name="James T.Y."/>
            <person name="Grigoriev I.V."/>
        </authorList>
    </citation>
    <scope>NUCLEOTIDE SEQUENCE [LARGE SCALE GENOMIC DNA]</scope>
    <source>
        <strain evidence="3">RSA 1356</strain>
    </source>
</reference>
<organism evidence="2 3">
    <name type="scientific">Thamnocephalis sphaerospora</name>
    <dbReference type="NCBI Taxonomy" id="78915"/>
    <lineage>
        <taxon>Eukaryota</taxon>
        <taxon>Fungi</taxon>
        <taxon>Fungi incertae sedis</taxon>
        <taxon>Zoopagomycota</taxon>
        <taxon>Zoopagomycotina</taxon>
        <taxon>Zoopagomycetes</taxon>
        <taxon>Zoopagales</taxon>
        <taxon>Sigmoideomycetaceae</taxon>
        <taxon>Thamnocephalis</taxon>
    </lineage>
</organism>
<proteinExistence type="predicted"/>
<keyword evidence="1" id="KW-0812">Transmembrane</keyword>
<feature type="transmembrane region" description="Helical" evidence="1">
    <location>
        <begin position="77"/>
        <end position="95"/>
    </location>
</feature>
<sequence>MGAALSVFRRTDDGDFERILSDLDEQIRTAELRLSDIKLREKKTSIVFLVYSVLLYLLYGVAYFVYLRQPTDDSHLWLVKFVPLVLIPIILYFLNRLIALWYRRKKVNEDEHLVNLRAKQKLKVSDMGDDMDGSNLPQAHVLTK</sequence>
<gene>
    <name evidence="2" type="ORF">THASP1DRAFT_31792</name>
</gene>
<protein>
    <submittedName>
        <fullName evidence="2">Uncharacterized protein</fullName>
    </submittedName>
</protein>
<evidence type="ECO:0000256" key="1">
    <source>
        <dbReference type="SAM" id="Phobius"/>
    </source>
</evidence>
<dbReference type="AlphaFoldDB" id="A0A4P9XMA5"/>
<keyword evidence="3" id="KW-1185">Reference proteome</keyword>